<dbReference type="KEGG" id="mmas:MYMAC_000653"/>
<dbReference type="Pfam" id="PF00210">
    <property type="entry name" value="Ferritin"/>
    <property type="match status" value="1"/>
</dbReference>
<dbReference type="OrthoDB" id="5291582at2"/>
<accession>A0A250JMH0</accession>
<gene>
    <name evidence="3" type="ORF">MYMAC_000653</name>
</gene>
<evidence type="ECO:0000313" key="3">
    <source>
        <dbReference type="EMBL" id="ATB45069.1"/>
    </source>
</evidence>
<evidence type="ECO:0000256" key="1">
    <source>
        <dbReference type="SAM" id="MobiDB-lite"/>
    </source>
</evidence>
<feature type="domain" description="Ferritin/DPS" evidence="2">
    <location>
        <begin position="115"/>
        <end position="234"/>
    </location>
</feature>
<reference evidence="3 4" key="1">
    <citation type="submission" date="2017-06" db="EMBL/GenBank/DDBJ databases">
        <title>Sequencing and comparative analysis of myxobacterial genomes.</title>
        <authorList>
            <person name="Rupp O."/>
            <person name="Goesmann A."/>
            <person name="Sogaard-Andersen L."/>
        </authorList>
    </citation>
    <scope>NUCLEOTIDE SEQUENCE [LARGE SCALE GENOMIC DNA]</scope>
    <source>
        <strain evidence="3 4">DSM 14697</strain>
    </source>
</reference>
<sequence length="257" mass="27548">MKTTTSDMGRNRTGVATSPVDSADITQEAEKHQPSHLGDGSLLLKVRQLYAKESEGLGSVPPPASLKGVAKTAVDALKGAKSTVFIDKLGERLAFERSGTRLYEGALAKYDVYGGWDGGPTREGLEKIYNDELSHFLMLTEALKSLGADPTAMTPSADVTAVVSQGLPLLISDPRSNLRQSLEALLVAELTDNACWEMLLDLARDLGHDALAERFQLALDSEVQHLQWVRGWLAAGVTAEARREPTGAERAGAQPPA</sequence>
<evidence type="ECO:0000313" key="4">
    <source>
        <dbReference type="Proteomes" id="UP000217343"/>
    </source>
</evidence>
<dbReference type="SUPFAM" id="SSF47240">
    <property type="entry name" value="Ferritin-like"/>
    <property type="match status" value="1"/>
</dbReference>
<dbReference type="InterPro" id="IPR008331">
    <property type="entry name" value="Ferritin_DPS_dom"/>
</dbReference>
<dbReference type="EMBL" id="CP022203">
    <property type="protein sequence ID" value="ATB45069.1"/>
    <property type="molecule type" value="Genomic_DNA"/>
</dbReference>
<organism evidence="3 4">
    <name type="scientific">Corallococcus macrosporus DSM 14697</name>
    <dbReference type="NCBI Taxonomy" id="1189310"/>
    <lineage>
        <taxon>Bacteria</taxon>
        <taxon>Pseudomonadati</taxon>
        <taxon>Myxococcota</taxon>
        <taxon>Myxococcia</taxon>
        <taxon>Myxococcales</taxon>
        <taxon>Cystobacterineae</taxon>
        <taxon>Myxococcaceae</taxon>
        <taxon>Corallococcus</taxon>
    </lineage>
</organism>
<keyword evidence="4" id="KW-1185">Reference proteome</keyword>
<dbReference type="RefSeq" id="WP_095957004.1">
    <property type="nucleotide sequence ID" value="NZ_CP022203.1"/>
</dbReference>
<dbReference type="InterPro" id="IPR012347">
    <property type="entry name" value="Ferritin-like"/>
</dbReference>
<feature type="region of interest" description="Disordered" evidence="1">
    <location>
        <begin position="1"/>
        <end position="37"/>
    </location>
</feature>
<feature type="compositionally biased region" description="Polar residues" evidence="1">
    <location>
        <begin position="1"/>
        <end position="20"/>
    </location>
</feature>
<protein>
    <submittedName>
        <fullName evidence="3">Ferritin</fullName>
    </submittedName>
</protein>
<dbReference type="InterPro" id="IPR009078">
    <property type="entry name" value="Ferritin-like_SF"/>
</dbReference>
<dbReference type="GO" id="GO:0008199">
    <property type="term" value="F:ferric iron binding"/>
    <property type="evidence" value="ECO:0007669"/>
    <property type="project" value="InterPro"/>
</dbReference>
<evidence type="ECO:0000259" key="2">
    <source>
        <dbReference type="Pfam" id="PF00210"/>
    </source>
</evidence>
<proteinExistence type="predicted"/>
<dbReference type="CDD" id="cd00657">
    <property type="entry name" value="Ferritin_like"/>
    <property type="match status" value="1"/>
</dbReference>
<name>A0A250JMH0_9BACT</name>
<dbReference type="AlphaFoldDB" id="A0A250JMH0"/>
<dbReference type="Gene3D" id="1.20.1260.10">
    <property type="match status" value="1"/>
</dbReference>
<dbReference type="Proteomes" id="UP000217343">
    <property type="component" value="Chromosome"/>
</dbReference>